<evidence type="ECO:0000313" key="2">
    <source>
        <dbReference type="EnsemblMetazoa" id="AALB003832-PA"/>
    </source>
</evidence>
<sequence length="128" mass="14284">METNTMQVEEERKKAREATKLRIKSPEQQRKVAAGFFTSDHESRVEDTDTTRELGPSQPNDETYEMPWPVDDASIEGFLPSCMVVLSVPDESCLDTTGDRPPAPPALGDDFGEYCSTFRNWSGVIALP</sequence>
<reference evidence="2 3" key="1">
    <citation type="journal article" date="2017" name="G3 (Bethesda)">
        <title>The Physical Genome Mapping of Anopheles albimanus Corrected Scaffold Misassemblies and Identified Interarm Rearrangements in Genus Anopheles.</title>
        <authorList>
            <person name="Artemov G.N."/>
            <person name="Peery A.N."/>
            <person name="Jiang X."/>
            <person name="Tu Z."/>
            <person name="Stegniy V.N."/>
            <person name="Sharakhova M.V."/>
            <person name="Sharakhov I.V."/>
        </authorList>
    </citation>
    <scope>NUCLEOTIDE SEQUENCE [LARGE SCALE GENOMIC DNA]</scope>
    <source>
        <strain evidence="2 3">ALBI9_A</strain>
    </source>
</reference>
<feature type="compositionally biased region" description="Basic and acidic residues" evidence="1">
    <location>
        <begin position="39"/>
        <end position="52"/>
    </location>
</feature>
<evidence type="ECO:0000256" key="1">
    <source>
        <dbReference type="SAM" id="MobiDB-lite"/>
    </source>
</evidence>
<organism evidence="2 3">
    <name type="scientific">Anopheles albimanus</name>
    <name type="common">New world malaria mosquito</name>
    <dbReference type="NCBI Taxonomy" id="7167"/>
    <lineage>
        <taxon>Eukaryota</taxon>
        <taxon>Metazoa</taxon>
        <taxon>Ecdysozoa</taxon>
        <taxon>Arthropoda</taxon>
        <taxon>Hexapoda</taxon>
        <taxon>Insecta</taxon>
        <taxon>Pterygota</taxon>
        <taxon>Neoptera</taxon>
        <taxon>Endopterygota</taxon>
        <taxon>Diptera</taxon>
        <taxon>Nematocera</taxon>
        <taxon>Culicoidea</taxon>
        <taxon>Culicidae</taxon>
        <taxon>Anophelinae</taxon>
        <taxon>Anopheles</taxon>
    </lineage>
</organism>
<dbReference type="EnsemblMetazoa" id="AALB003832-RA">
    <property type="protein sequence ID" value="AALB003832-PA"/>
    <property type="gene ID" value="AALB003832"/>
</dbReference>
<protein>
    <submittedName>
        <fullName evidence="2">Uncharacterized protein</fullName>
    </submittedName>
</protein>
<keyword evidence="3" id="KW-1185">Reference proteome</keyword>
<accession>A0A182FBE9</accession>
<dbReference type="Proteomes" id="UP000069272">
    <property type="component" value="Chromosome 3R"/>
</dbReference>
<name>A0A182FBE9_ANOAL</name>
<evidence type="ECO:0000313" key="3">
    <source>
        <dbReference type="Proteomes" id="UP000069272"/>
    </source>
</evidence>
<feature type="region of interest" description="Disordered" evidence="1">
    <location>
        <begin position="1"/>
        <end position="68"/>
    </location>
</feature>
<reference evidence="2" key="2">
    <citation type="submission" date="2022-08" db="UniProtKB">
        <authorList>
            <consortium name="EnsemblMetazoa"/>
        </authorList>
    </citation>
    <scope>IDENTIFICATION</scope>
    <source>
        <strain evidence="2">STECLA/ALBI9_A</strain>
    </source>
</reference>
<feature type="compositionally biased region" description="Basic and acidic residues" evidence="1">
    <location>
        <begin position="9"/>
        <end position="30"/>
    </location>
</feature>
<proteinExistence type="predicted"/>
<dbReference type="AlphaFoldDB" id="A0A182FBE9"/>